<dbReference type="GeneID" id="91100832"/>
<feature type="compositionally biased region" description="Basic and acidic residues" evidence="1">
    <location>
        <begin position="222"/>
        <end position="232"/>
    </location>
</feature>
<dbReference type="KEGG" id="ker:91100832"/>
<feature type="compositionally biased region" description="Polar residues" evidence="1">
    <location>
        <begin position="142"/>
        <end position="154"/>
    </location>
</feature>
<feature type="compositionally biased region" description="Pro residues" evidence="1">
    <location>
        <begin position="12"/>
        <end position="21"/>
    </location>
</feature>
<evidence type="ECO:0000256" key="1">
    <source>
        <dbReference type="SAM" id="MobiDB-lite"/>
    </source>
</evidence>
<organism evidence="2 3">
    <name type="scientific">Kwoniella europaea PYCC6329</name>
    <dbReference type="NCBI Taxonomy" id="1423913"/>
    <lineage>
        <taxon>Eukaryota</taxon>
        <taxon>Fungi</taxon>
        <taxon>Dikarya</taxon>
        <taxon>Basidiomycota</taxon>
        <taxon>Agaricomycotina</taxon>
        <taxon>Tremellomycetes</taxon>
        <taxon>Tremellales</taxon>
        <taxon>Cryptococcaceae</taxon>
        <taxon>Kwoniella</taxon>
    </lineage>
</organism>
<feature type="compositionally biased region" description="Low complexity" evidence="1">
    <location>
        <begin position="44"/>
        <end position="57"/>
    </location>
</feature>
<accession>A0AAX4KF18</accession>
<feature type="region of interest" description="Disordered" evidence="1">
    <location>
        <begin position="185"/>
        <end position="286"/>
    </location>
</feature>
<feature type="compositionally biased region" description="Acidic residues" evidence="1">
    <location>
        <begin position="157"/>
        <end position="166"/>
    </location>
</feature>
<feature type="compositionally biased region" description="Low complexity" evidence="1">
    <location>
        <begin position="104"/>
        <end position="119"/>
    </location>
</feature>
<evidence type="ECO:0000313" key="2">
    <source>
        <dbReference type="EMBL" id="WWD03968.1"/>
    </source>
</evidence>
<evidence type="ECO:0000313" key="3">
    <source>
        <dbReference type="Proteomes" id="UP001358614"/>
    </source>
</evidence>
<keyword evidence="3" id="KW-1185">Reference proteome</keyword>
<feature type="compositionally biased region" description="Polar residues" evidence="1">
    <location>
        <begin position="65"/>
        <end position="88"/>
    </location>
</feature>
<name>A0AAX4KF18_9TREE</name>
<dbReference type="AlphaFoldDB" id="A0AAX4KF18"/>
<sequence>MTPSTPSRKAIIPPPPPPTPKTPSNALVVRRPSGPLVPTMPFRSSSSSNNQSSNSLSVAVKRENNTFSGPVTPSRVLTTRTPPSTSLVRRSRSITPSPRRRRASSTPSRSRAPVLSSSSAFKAKLAELRSKTSTRRFHLPESGSSNRPARNRSATVEDGEDDDEVEFWGGGKIKGSAADVAIEIDADSDDSSPSPSIRGTVENRTLVRPTPFTDRAGTEPGPSKDERSDRAESTFSLASFGSRGTPFLRAPTWDDSDQRYGRTYPKDGPPREVAPTAPTSFPLSSPMPLPLTSAIGKMSDLILSFQPKIPEEDIKRGHEERCVMSHEEKLGIVMESYFSDEVTHYDDELMKRLQDRLAADDISLSTFDLSSTIKFFKSTVHQSLKSSINEYRAEQSYKGNKEVRQNLWFRDFKVYLKFATPTLGDRISKETMETILLYLQVALNEKNAMKHIVARLEDKFDDCNNPKILKLLDAMIDLCAAIVNIAFAK</sequence>
<protein>
    <submittedName>
        <fullName evidence="2">Uncharacterized protein</fullName>
    </submittedName>
</protein>
<dbReference type="Proteomes" id="UP001358614">
    <property type="component" value="Chromosome 1"/>
</dbReference>
<reference evidence="2 3" key="1">
    <citation type="submission" date="2024-01" db="EMBL/GenBank/DDBJ databases">
        <title>Comparative genomics of Cryptococcus and Kwoniella reveals pathogenesis evolution and contrasting modes of karyotype evolution via chromosome fusion or intercentromeric recombination.</title>
        <authorList>
            <person name="Coelho M.A."/>
            <person name="David-Palma M."/>
            <person name="Shea T."/>
            <person name="Bowers K."/>
            <person name="McGinley-Smith S."/>
            <person name="Mohammad A.W."/>
            <person name="Gnirke A."/>
            <person name="Yurkov A.M."/>
            <person name="Nowrousian M."/>
            <person name="Sun S."/>
            <person name="Cuomo C.A."/>
            <person name="Heitman J."/>
        </authorList>
    </citation>
    <scope>NUCLEOTIDE SEQUENCE [LARGE SCALE GENOMIC DNA]</scope>
    <source>
        <strain evidence="2 3">PYCC6329</strain>
    </source>
</reference>
<proteinExistence type="predicted"/>
<dbReference type="RefSeq" id="XP_066081935.1">
    <property type="nucleotide sequence ID" value="XM_066225838.1"/>
</dbReference>
<gene>
    <name evidence="2" type="ORF">V865_002028</name>
</gene>
<feature type="compositionally biased region" description="Basic and acidic residues" evidence="1">
    <location>
        <begin position="256"/>
        <end position="270"/>
    </location>
</feature>
<feature type="region of interest" description="Disordered" evidence="1">
    <location>
        <begin position="1"/>
        <end position="172"/>
    </location>
</feature>
<dbReference type="EMBL" id="CP144089">
    <property type="protein sequence ID" value="WWD03968.1"/>
    <property type="molecule type" value="Genomic_DNA"/>
</dbReference>